<evidence type="ECO:0000256" key="3">
    <source>
        <dbReference type="SAM" id="SignalP"/>
    </source>
</evidence>
<feature type="region of interest" description="Disordered" evidence="1">
    <location>
        <begin position="265"/>
        <end position="289"/>
    </location>
</feature>
<feature type="region of interest" description="Disordered" evidence="1">
    <location>
        <begin position="174"/>
        <end position="220"/>
    </location>
</feature>
<dbReference type="Proteomes" id="UP000612808">
    <property type="component" value="Unassembled WGS sequence"/>
</dbReference>
<feature type="compositionally biased region" description="Low complexity" evidence="1">
    <location>
        <begin position="265"/>
        <end position="287"/>
    </location>
</feature>
<proteinExistence type="predicted"/>
<keyword evidence="5" id="KW-1185">Reference proteome</keyword>
<sequence>MEMATPAGTRRRRGPRQLAALVGLAVGLAAAGTLAAPAYADPPPTLTVTASPDNLDLKVGGDARTVSINITTTSPAANVNAVVSVPLAEQGVTIKGSQGADCVAGANNTLNCPVGTLAPGAAKAIYVTVLPPQQSDLSPGDSKNGQGQVQVTADGAQPAAAAFGATLTNDAPQSVGAVSGQVTSEKDGQPVPGATVTISDSSGNSRQVTTNGNGEFSWSPSQEQTLAAGEITVTVKAGGFRQAKKTQQGELGQPLAFGEVKLPPVAKAKPTPTKAAPSPTESATPTKDSSGLSTIVWVLIVLGALLVIGGIVAIVLLLRKKDDGDDEDGTTPPYGGPPPSGYPGRGAADTAVISAIPGMGGDTPTVVHDGPLVRDDGRPYGDQTQVYGQPNAETQVYGQQSAETQVYGGETQAYGGGRPGADDATRTWQGGPAAPTSGGQPATNQPWGQPDTNRGAYEGTMYGRNSPTSGAAPTSGQPTSGAAPTSGPGYLTPGGTYGGSPYPSGAPGSGYGQYGGQQQPQGQQQGQRPALNEPTRTWQQPPPPQQQQPPARPAPPSGDETRLDKNDGLDWLD</sequence>
<protein>
    <recommendedName>
        <fullName evidence="6">Carboxypeptidase regulatory-like domain-containing protein</fullName>
    </recommendedName>
</protein>
<comment type="caution">
    <text evidence="4">The sequence shown here is derived from an EMBL/GenBank/DDBJ whole genome shotgun (WGS) entry which is preliminary data.</text>
</comment>
<feature type="compositionally biased region" description="Pro residues" evidence="1">
    <location>
        <begin position="540"/>
        <end position="556"/>
    </location>
</feature>
<dbReference type="InterPro" id="IPR008969">
    <property type="entry name" value="CarboxyPept-like_regulatory"/>
</dbReference>
<dbReference type="Pfam" id="PF13620">
    <property type="entry name" value="CarboxypepD_reg"/>
    <property type="match status" value="1"/>
</dbReference>
<keyword evidence="2" id="KW-1133">Transmembrane helix</keyword>
<feature type="transmembrane region" description="Helical" evidence="2">
    <location>
        <begin position="295"/>
        <end position="318"/>
    </location>
</feature>
<feature type="chain" id="PRO_5035301547" description="Carboxypeptidase regulatory-like domain-containing protein" evidence="3">
    <location>
        <begin position="41"/>
        <end position="573"/>
    </location>
</feature>
<organism evidence="4 5">
    <name type="scientific">Actinocatenispora rupis</name>
    <dbReference type="NCBI Taxonomy" id="519421"/>
    <lineage>
        <taxon>Bacteria</taxon>
        <taxon>Bacillati</taxon>
        <taxon>Actinomycetota</taxon>
        <taxon>Actinomycetes</taxon>
        <taxon>Micromonosporales</taxon>
        <taxon>Micromonosporaceae</taxon>
        <taxon>Actinocatenispora</taxon>
    </lineage>
</organism>
<dbReference type="EMBL" id="BOMB01000028">
    <property type="protein sequence ID" value="GID13975.1"/>
    <property type="molecule type" value="Genomic_DNA"/>
</dbReference>
<dbReference type="SUPFAM" id="SSF49464">
    <property type="entry name" value="Carboxypeptidase regulatory domain-like"/>
    <property type="match status" value="1"/>
</dbReference>
<feature type="compositionally biased region" description="Low complexity" evidence="1">
    <location>
        <begin position="484"/>
        <end position="506"/>
    </location>
</feature>
<feature type="signal peptide" evidence="3">
    <location>
        <begin position="1"/>
        <end position="40"/>
    </location>
</feature>
<keyword evidence="2" id="KW-0812">Transmembrane</keyword>
<feature type="region of interest" description="Disordered" evidence="1">
    <location>
        <begin position="410"/>
        <end position="573"/>
    </location>
</feature>
<reference evidence="4" key="1">
    <citation type="submission" date="2021-01" db="EMBL/GenBank/DDBJ databases">
        <title>Whole genome shotgun sequence of Actinocatenispora rupis NBRC 107355.</title>
        <authorList>
            <person name="Komaki H."/>
            <person name="Tamura T."/>
        </authorList>
    </citation>
    <scope>NUCLEOTIDE SEQUENCE</scope>
    <source>
        <strain evidence="4">NBRC 107355</strain>
    </source>
</reference>
<accession>A0A8J3J8Q9</accession>
<feature type="compositionally biased region" description="Low complexity" evidence="1">
    <location>
        <begin position="516"/>
        <end position="527"/>
    </location>
</feature>
<feature type="compositionally biased region" description="Basic and acidic residues" evidence="1">
    <location>
        <begin position="559"/>
        <end position="573"/>
    </location>
</feature>
<feature type="compositionally biased region" description="Polar residues" evidence="1">
    <location>
        <begin position="463"/>
        <end position="483"/>
    </location>
</feature>
<feature type="compositionally biased region" description="Polar residues" evidence="1">
    <location>
        <begin position="437"/>
        <end position="452"/>
    </location>
</feature>
<name>A0A8J3J8Q9_9ACTN</name>
<gene>
    <name evidence="4" type="ORF">Aru02nite_48640</name>
</gene>
<evidence type="ECO:0000256" key="2">
    <source>
        <dbReference type="SAM" id="Phobius"/>
    </source>
</evidence>
<evidence type="ECO:0000256" key="1">
    <source>
        <dbReference type="SAM" id="MobiDB-lite"/>
    </source>
</evidence>
<evidence type="ECO:0000313" key="4">
    <source>
        <dbReference type="EMBL" id="GID13975.1"/>
    </source>
</evidence>
<dbReference type="Gene3D" id="2.60.40.1120">
    <property type="entry name" value="Carboxypeptidase-like, regulatory domain"/>
    <property type="match status" value="1"/>
</dbReference>
<keyword evidence="3" id="KW-0732">Signal</keyword>
<keyword evidence="2" id="KW-0472">Membrane</keyword>
<feature type="compositionally biased region" description="Polar residues" evidence="1">
    <location>
        <begin position="196"/>
        <end position="220"/>
    </location>
</feature>
<dbReference type="AlphaFoldDB" id="A0A8J3J8Q9"/>
<evidence type="ECO:0000313" key="5">
    <source>
        <dbReference type="Proteomes" id="UP000612808"/>
    </source>
</evidence>
<feature type="region of interest" description="Disordered" evidence="1">
    <location>
        <begin position="322"/>
        <end position="346"/>
    </location>
</feature>
<evidence type="ECO:0008006" key="6">
    <source>
        <dbReference type="Google" id="ProtNLM"/>
    </source>
</evidence>